<dbReference type="Pfam" id="PF05283">
    <property type="entry name" value="MGC-24"/>
    <property type="match status" value="1"/>
</dbReference>
<comment type="subcellular location">
    <subcellularLocation>
        <location evidence="1">Membrane</location>
        <topology evidence="1">Single-pass type I membrane protein</topology>
    </subcellularLocation>
</comment>
<dbReference type="EMBL" id="BGPR01000002">
    <property type="protein sequence ID" value="GBL72725.1"/>
    <property type="molecule type" value="Genomic_DNA"/>
</dbReference>
<evidence type="ECO:0000256" key="7">
    <source>
        <dbReference type="ARBA" id="ARBA00023180"/>
    </source>
</evidence>
<dbReference type="PANTHER" id="PTHR11337">
    <property type="entry name" value="MUCIN/PORIMIN"/>
    <property type="match status" value="1"/>
</dbReference>
<dbReference type="Proteomes" id="UP000499080">
    <property type="component" value="Unassembled WGS sequence"/>
</dbReference>
<name>A0A4Y1ZZV3_ARAVE</name>
<keyword evidence="12" id="KW-1185">Reference proteome</keyword>
<evidence type="ECO:0000256" key="4">
    <source>
        <dbReference type="ARBA" id="ARBA00022729"/>
    </source>
</evidence>
<comment type="caution">
    <text evidence="11">The sequence shown here is derived from an EMBL/GenBank/DDBJ whole genome shotgun (WGS) entry which is preliminary data.</text>
</comment>
<evidence type="ECO:0000256" key="9">
    <source>
        <dbReference type="SAM" id="Phobius"/>
    </source>
</evidence>
<evidence type="ECO:0000256" key="10">
    <source>
        <dbReference type="SAM" id="SignalP"/>
    </source>
</evidence>
<feature type="chain" id="PRO_5021454264" description="Sialomucin core protein 24" evidence="10">
    <location>
        <begin position="20"/>
        <end position="172"/>
    </location>
</feature>
<feature type="transmembrane region" description="Helical" evidence="9">
    <location>
        <begin position="140"/>
        <end position="158"/>
    </location>
</feature>
<dbReference type="OrthoDB" id="6160056at2759"/>
<keyword evidence="3 9" id="KW-0812">Transmembrane</keyword>
<organism evidence="11 12">
    <name type="scientific">Araneus ventricosus</name>
    <name type="common">Orbweaver spider</name>
    <name type="synonym">Epeira ventricosa</name>
    <dbReference type="NCBI Taxonomy" id="182803"/>
    <lineage>
        <taxon>Eukaryota</taxon>
        <taxon>Metazoa</taxon>
        <taxon>Ecdysozoa</taxon>
        <taxon>Arthropoda</taxon>
        <taxon>Chelicerata</taxon>
        <taxon>Arachnida</taxon>
        <taxon>Araneae</taxon>
        <taxon>Araneomorphae</taxon>
        <taxon>Entelegynae</taxon>
        <taxon>Araneoidea</taxon>
        <taxon>Araneidae</taxon>
        <taxon>Araneus</taxon>
    </lineage>
</organism>
<feature type="signal peptide" evidence="10">
    <location>
        <begin position="1"/>
        <end position="19"/>
    </location>
</feature>
<dbReference type="GO" id="GO:0031410">
    <property type="term" value="C:cytoplasmic vesicle"/>
    <property type="evidence" value="ECO:0007669"/>
    <property type="project" value="TreeGrafter"/>
</dbReference>
<accession>A0A4Y1ZZV3</accession>
<proteinExistence type="inferred from homology"/>
<dbReference type="PANTHER" id="PTHR11337:SF8">
    <property type="entry name" value="VISGUN, ISOFORM E"/>
    <property type="match status" value="1"/>
</dbReference>
<keyword evidence="4 10" id="KW-0732">Signal</keyword>
<evidence type="ECO:0000256" key="2">
    <source>
        <dbReference type="ARBA" id="ARBA00005341"/>
    </source>
</evidence>
<sequence length="172" mass="18059">MFIYSLILLIVSCSIITDAGILPESNEPACLNKTCEECIKGEEVYCPELEGAKCCSAAAECTNSRNSTTGCGVAGSNETTTTSTKITSSTITPATSLSPTTSSSTTAPTTTSESTSTVIVTTVTTRTTPATGRHFDAPSFIGGIVLALGLLAIIYVSFKFYKARTERNYHTL</sequence>
<keyword evidence="5 9" id="KW-1133">Transmembrane helix</keyword>
<dbReference type="InterPro" id="IPR007947">
    <property type="entry name" value="CD164_MGC24"/>
</dbReference>
<evidence type="ECO:0008006" key="13">
    <source>
        <dbReference type="Google" id="ProtNLM"/>
    </source>
</evidence>
<evidence type="ECO:0000256" key="5">
    <source>
        <dbReference type="ARBA" id="ARBA00022989"/>
    </source>
</evidence>
<evidence type="ECO:0000256" key="3">
    <source>
        <dbReference type="ARBA" id="ARBA00022692"/>
    </source>
</evidence>
<gene>
    <name evidence="11" type="ORF">AVEN_127959_1</name>
</gene>
<evidence type="ECO:0000256" key="1">
    <source>
        <dbReference type="ARBA" id="ARBA00004479"/>
    </source>
</evidence>
<keyword evidence="7" id="KW-0325">Glycoprotein</keyword>
<protein>
    <recommendedName>
        <fullName evidence="13">Sialomucin core protein 24</fullName>
    </recommendedName>
</protein>
<comment type="similarity">
    <text evidence="2">Belongs to the CD164 family.</text>
</comment>
<evidence type="ECO:0000256" key="6">
    <source>
        <dbReference type="ARBA" id="ARBA00023136"/>
    </source>
</evidence>
<dbReference type="GO" id="GO:0016020">
    <property type="term" value="C:membrane"/>
    <property type="evidence" value="ECO:0007669"/>
    <property type="project" value="UniProtKB-SubCell"/>
</dbReference>
<feature type="region of interest" description="Disordered" evidence="8">
    <location>
        <begin position="84"/>
        <end position="115"/>
    </location>
</feature>
<evidence type="ECO:0000256" key="8">
    <source>
        <dbReference type="SAM" id="MobiDB-lite"/>
    </source>
</evidence>
<evidence type="ECO:0000313" key="11">
    <source>
        <dbReference type="EMBL" id="GBL72725.1"/>
    </source>
</evidence>
<keyword evidence="6 9" id="KW-0472">Membrane</keyword>
<evidence type="ECO:0000313" key="12">
    <source>
        <dbReference type="Proteomes" id="UP000499080"/>
    </source>
</evidence>
<reference evidence="11 12" key="1">
    <citation type="journal article" date="2019" name="Sci. Rep.">
        <title>Orb-weaving spider Araneus ventricosus genome elucidates the spidroin gene catalogue.</title>
        <authorList>
            <person name="Kono N."/>
            <person name="Nakamura H."/>
            <person name="Ohtoshi R."/>
            <person name="Moran D.A.P."/>
            <person name="Shinohara A."/>
            <person name="Yoshida Y."/>
            <person name="Fujiwara M."/>
            <person name="Mori M."/>
            <person name="Tomita M."/>
            <person name="Arakawa K."/>
        </authorList>
    </citation>
    <scope>NUCLEOTIDE SEQUENCE [LARGE SCALE GENOMIC DNA]</scope>
</reference>
<dbReference type="AlphaFoldDB" id="A0A4Y1ZZV3"/>